<comment type="caution">
    <text evidence="2">The sequence shown here is derived from an EMBL/GenBank/DDBJ whole genome shotgun (WGS) entry which is preliminary data.</text>
</comment>
<evidence type="ECO:0000256" key="1">
    <source>
        <dbReference type="SAM" id="SignalP"/>
    </source>
</evidence>
<reference evidence="2 3" key="1">
    <citation type="submission" date="2023-09" db="EMBL/GenBank/DDBJ databases">
        <authorList>
            <person name="Rey-Velasco X."/>
        </authorList>
    </citation>
    <scope>NUCLEOTIDE SEQUENCE [LARGE SCALE GENOMIC DNA]</scope>
    <source>
        <strain evidence="2 3">F390</strain>
    </source>
</reference>
<organism evidence="2 3">
    <name type="scientific">Croceicoccus esteveae</name>
    <dbReference type="NCBI Taxonomy" id="3075597"/>
    <lineage>
        <taxon>Bacteria</taxon>
        <taxon>Pseudomonadati</taxon>
        <taxon>Pseudomonadota</taxon>
        <taxon>Alphaproteobacteria</taxon>
        <taxon>Sphingomonadales</taxon>
        <taxon>Erythrobacteraceae</taxon>
        <taxon>Croceicoccus</taxon>
    </lineage>
</organism>
<gene>
    <name evidence="2" type="ORF">RM533_00880</name>
</gene>
<accession>A0ABU2ZDQ5</accession>
<feature type="chain" id="PRO_5046904583" evidence="1">
    <location>
        <begin position="20"/>
        <end position="170"/>
    </location>
</feature>
<evidence type="ECO:0000313" key="2">
    <source>
        <dbReference type="EMBL" id="MDT0574732.1"/>
    </source>
</evidence>
<evidence type="ECO:0000313" key="3">
    <source>
        <dbReference type="Proteomes" id="UP001259803"/>
    </source>
</evidence>
<sequence length="170" mass="18754">MKKILALAAAGMLAVPAHAEELEVALEIPRLRIAEYHRPYVAMWVETESGKTAATLNVWYDTDAKGEDGRKWLPDLRTWWRRAGRAMTMPADGISGPTRAPGQYRVRHASGSKPLSALAPGNYRLQVEAAREVGGRELVTIPFQWPPRRAATASARGTTELGTVRLITRP</sequence>
<dbReference type="EMBL" id="JAVRHS010000001">
    <property type="protein sequence ID" value="MDT0574732.1"/>
    <property type="molecule type" value="Genomic_DNA"/>
</dbReference>
<dbReference type="RefSeq" id="WP_311339296.1">
    <property type="nucleotide sequence ID" value="NZ_JAVRHS010000001.1"/>
</dbReference>
<dbReference type="Pfam" id="PF10029">
    <property type="entry name" value="DUF2271"/>
    <property type="match status" value="1"/>
</dbReference>
<dbReference type="InterPro" id="IPR014469">
    <property type="entry name" value="DUF2271"/>
</dbReference>
<feature type="signal peptide" evidence="1">
    <location>
        <begin position="1"/>
        <end position="19"/>
    </location>
</feature>
<dbReference type="PIRSF" id="PIRSF014995">
    <property type="entry name" value="UCP014995"/>
    <property type="match status" value="1"/>
</dbReference>
<protein>
    <submittedName>
        <fullName evidence="2">DUF2271 domain-containing protein</fullName>
    </submittedName>
</protein>
<proteinExistence type="predicted"/>
<name>A0ABU2ZDQ5_9SPHN</name>
<keyword evidence="1" id="KW-0732">Signal</keyword>
<dbReference type="Proteomes" id="UP001259803">
    <property type="component" value="Unassembled WGS sequence"/>
</dbReference>
<keyword evidence="3" id="KW-1185">Reference proteome</keyword>